<dbReference type="InParanoid" id="A0A059A7P8"/>
<dbReference type="EMBL" id="KK198763">
    <property type="protein sequence ID" value="KCW49759.1"/>
    <property type="molecule type" value="Genomic_DNA"/>
</dbReference>
<dbReference type="Gramene" id="KCW49759">
    <property type="protein sequence ID" value="KCW49759"/>
    <property type="gene ID" value="EUGRSUZ_K03252"/>
</dbReference>
<accession>A0A059A7P8</accession>
<proteinExistence type="predicted"/>
<name>A0A059A7P8_EUCGR</name>
<protein>
    <submittedName>
        <fullName evidence="2">Uncharacterized protein</fullName>
    </submittedName>
</protein>
<feature type="compositionally biased region" description="Basic and acidic residues" evidence="1">
    <location>
        <begin position="70"/>
        <end position="82"/>
    </location>
</feature>
<dbReference type="AlphaFoldDB" id="A0A059A7P8"/>
<sequence length="179" mass="19636">MLEPVHGQRLALPELHCVREVGDLPGFPHNRVELEGHPEPLGEVGRDGVEDLESGVDAPVVDEGQANAEPRVDDPARHRLGEVGDDPLGARRAVGRGHLGQLEQHSMRLAQVVHRNSHGTLKEERQQAKAVALARACFIAPMNRVAVALEVVMDGIPPQSLPRPQVVEDRRDAILRRHL</sequence>
<evidence type="ECO:0000256" key="1">
    <source>
        <dbReference type="SAM" id="MobiDB-lite"/>
    </source>
</evidence>
<reference evidence="2" key="1">
    <citation type="submission" date="2013-07" db="EMBL/GenBank/DDBJ databases">
        <title>The genome of Eucalyptus grandis.</title>
        <authorList>
            <person name="Schmutz J."/>
            <person name="Hayes R."/>
            <person name="Myburg A."/>
            <person name="Tuskan G."/>
            <person name="Grattapaglia D."/>
            <person name="Rokhsar D.S."/>
        </authorList>
    </citation>
    <scope>NUCLEOTIDE SEQUENCE</scope>
    <source>
        <tissue evidence="2">Leaf extractions</tissue>
    </source>
</reference>
<evidence type="ECO:0000313" key="2">
    <source>
        <dbReference type="EMBL" id="KCW49759.1"/>
    </source>
</evidence>
<organism evidence="2">
    <name type="scientific">Eucalyptus grandis</name>
    <name type="common">Flooded gum</name>
    <dbReference type="NCBI Taxonomy" id="71139"/>
    <lineage>
        <taxon>Eukaryota</taxon>
        <taxon>Viridiplantae</taxon>
        <taxon>Streptophyta</taxon>
        <taxon>Embryophyta</taxon>
        <taxon>Tracheophyta</taxon>
        <taxon>Spermatophyta</taxon>
        <taxon>Magnoliopsida</taxon>
        <taxon>eudicotyledons</taxon>
        <taxon>Gunneridae</taxon>
        <taxon>Pentapetalae</taxon>
        <taxon>rosids</taxon>
        <taxon>malvids</taxon>
        <taxon>Myrtales</taxon>
        <taxon>Myrtaceae</taxon>
        <taxon>Myrtoideae</taxon>
        <taxon>Eucalypteae</taxon>
        <taxon>Eucalyptus</taxon>
    </lineage>
</organism>
<feature type="region of interest" description="Disordered" evidence="1">
    <location>
        <begin position="63"/>
        <end position="90"/>
    </location>
</feature>
<gene>
    <name evidence="2" type="ORF">EUGRSUZ_K03252</name>
</gene>